<accession>A0A2K5R3M6</accession>
<dbReference type="GeneTree" id="ENSGT00910000146605"/>
<dbReference type="Proteomes" id="UP000233040">
    <property type="component" value="Unassembled WGS sequence"/>
</dbReference>
<organism evidence="1 2">
    <name type="scientific">Cebus imitator</name>
    <name type="common">Panamanian white-faced capuchin</name>
    <name type="synonym">Cebus capucinus imitator</name>
    <dbReference type="NCBI Taxonomy" id="2715852"/>
    <lineage>
        <taxon>Eukaryota</taxon>
        <taxon>Metazoa</taxon>
        <taxon>Chordata</taxon>
        <taxon>Craniata</taxon>
        <taxon>Vertebrata</taxon>
        <taxon>Euteleostomi</taxon>
        <taxon>Mammalia</taxon>
        <taxon>Eutheria</taxon>
        <taxon>Euarchontoglires</taxon>
        <taxon>Primates</taxon>
        <taxon>Haplorrhini</taxon>
        <taxon>Platyrrhini</taxon>
        <taxon>Cebidae</taxon>
        <taxon>Cebinae</taxon>
        <taxon>Cebus</taxon>
    </lineage>
</organism>
<reference evidence="1" key="1">
    <citation type="submission" date="2025-08" db="UniProtKB">
        <authorList>
            <consortium name="Ensembl"/>
        </authorList>
    </citation>
    <scope>IDENTIFICATION</scope>
</reference>
<evidence type="ECO:0000313" key="2">
    <source>
        <dbReference type="Proteomes" id="UP000233040"/>
    </source>
</evidence>
<dbReference type="OMA" id="SGTICFN"/>
<name>A0A2K5R3M6_CEBIM</name>
<keyword evidence="2" id="KW-1185">Reference proteome</keyword>
<reference evidence="1" key="2">
    <citation type="submission" date="2025-09" db="UniProtKB">
        <authorList>
            <consortium name="Ensembl"/>
        </authorList>
    </citation>
    <scope>IDENTIFICATION</scope>
</reference>
<dbReference type="Ensembl" id="ENSCCAT00000040240.1">
    <property type="protein sequence ID" value="ENSCCAP00000022741.1"/>
    <property type="gene ID" value="ENSCCAG00000029166.1"/>
</dbReference>
<proteinExistence type="predicted"/>
<protein>
    <submittedName>
        <fullName evidence="1">Uncharacterized protein</fullName>
    </submittedName>
</protein>
<dbReference type="AlphaFoldDB" id="A0A2K5R3M6"/>
<dbReference type="AntiFam" id="ANF00059">
    <property type="entry name" value="Ret finger protein-like 3 antisense"/>
</dbReference>
<evidence type="ECO:0000313" key="1">
    <source>
        <dbReference type="Ensembl" id="ENSCCAP00000022741.1"/>
    </source>
</evidence>
<sequence>NAEFFNNRIPNFPERLEEIRPTLEASEGSPAHDGRGDAERLVNVWVQPVVPLRCDSKKNLDAKKGVASFHPDSGIVIGISIVEVFF</sequence>